<name>A0AAW6Y1P7_STRAG</name>
<keyword evidence="4" id="KW-0067">ATP-binding</keyword>
<sequence length="100" mass="10661">RAEQLVVMHRGPIVESGPALEILQHPQHPYTKRLVSAAPSLASARIESAHAHGISVTEEELTGAGKGATSTEAAVEVKNLVKTFPIRGKRGQTFKALDDV</sequence>
<evidence type="ECO:0000256" key="4">
    <source>
        <dbReference type="ARBA" id="ARBA00022840"/>
    </source>
</evidence>
<reference evidence="6" key="1">
    <citation type="submission" date="2023-05" db="EMBL/GenBank/DDBJ databases">
        <title>Cataloging the Phylogenetic Diversity of Human Bladder Bacteria.</title>
        <authorList>
            <person name="Du J."/>
        </authorList>
    </citation>
    <scope>NUCLEOTIDE SEQUENCE</scope>
    <source>
        <strain evidence="6">UMB8703</strain>
    </source>
</reference>
<dbReference type="Gene3D" id="3.40.50.300">
    <property type="entry name" value="P-loop containing nucleotide triphosphate hydrolases"/>
    <property type="match status" value="1"/>
</dbReference>
<comment type="caution">
    <text evidence="6">The sequence shown here is derived from an EMBL/GenBank/DDBJ whole genome shotgun (WGS) entry which is preliminary data.</text>
</comment>
<evidence type="ECO:0000313" key="7">
    <source>
        <dbReference type="Proteomes" id="UP001230629"/>
    </source>
</evidence>
<feature type="non-terminal residue" evidence="6">
    <location>
        <position position="100"/>
    </location>
</feature>
<dbReference type="GO" id="GO:0005524">
    <property type="term" value="F:ATP binding"/>
    <property type="evidence" value="ECO:0007669"/>
    <property type="project" value="UniProtKB-KW"/>
</dbReference>
<comment type="similarity">
    <text evidence="1">Belongs to the ABC transporter superfamily.</text>
</comment>
<feature type="domain" description="Oligopeptide/dipeptide ABC transporter C-terminal" evidence="5">
    <location>
        <begin position="14"/>
        <end position="55"/>
    </location>
</feature>
<keyword evidence="2" id="KW-0813">Transport</keyword>
<dbReference type="EMBL" id="JASOIH010000262">
    <property type="protein sequence ID" value="MDK6900575.1"/>
    <property type="molecule type" value="Genomic_DNA"/>
</dbReference>
<evidence type="ECO:0000259" key="5">
    <source>
        <dbReference type="Pfam" id="PF08352"/>
    </source>
</evidence>
<keyword evidence="3" id="KW-0547">Nucleotide-binding</keyword>
<dbReference type="InterPro" id="IPR050319">
    <property type="entry name" value="ABC_transp_ATP-bind"/>
</dbReference>
<dbReference type="Pfam" id="PF08352">
    <property type="entry name" value="oligo_HPY"/>
    <property type="match status" value="1"/>
</dbReference>
<feature type="non-terminal residue" evidence="6">
    <location>
        <position position="1"/>
    </location>
</feature>
<gene>
    <name evidence="6" type="ORF">QP229_11495</name>
</gene>
<dbReference type="PANTHER" id="PTHR43776">
    <property type="entry name" value="TRANSPORT ATP-BINDING PROTEIN"/>
    <property type="match status" value="1"/>
</dbReference>
<protein>
    <recommendedName>
        <fullName evidence="5">Oligopeptide/dipeptide ABC transporter C-terminal domain-containing protein</fullName>
    </recommendedName>
</protein>
<dbReference type="AlphaFoldDB" id="A0AAW6Y1P7"/>
<dbReference type="Proteomes" id="UP001230629">
    <property type="component" value="Unassembled WGS sequence"/>
</dbReference>
<evidence type="ECO:0000256" key="2">
    <source>
        <dbReference type="ARBA" id="ARBA00022448"/>
    </source>
</evidence>
<dbReference type="GO" id="GO:0015833">
    <property type="term" value="P:peptide transport"/>
    <property type="evidence" value="ECO:0007669"/>
    <property type="project" value="InterPro"/>
</dbReference>
<accession>A0AAW6Y1P7</accession>
<evidence type="ECO:0000256" key="3">
    <source>
        <dbReference type="ARBA" id="ARBA00022741"/>
    </source>
</evidence>
<evidence type="ECO:0000313" key="6">
    <source>
        <dbReference type="EMBL" id="MDK6900575.1"/>
    </source>
</evidence>
<evidence type="ECO:0000256" key="1">
    <source>
        <dbReference type="ARBA" id="ARBA00005417"/>
    </source>
</evidence>
<proteinExistence type="inferred from homology"/>
<dbReference type="InterPro" id="IPR027417">
    <property type="entry name" value="P-loop_NTPase"/>
</dbReference>
<organism evidence="6 7">
    <name type="scientific">Streptococcus agalactiae</name>
    <dbReference type="NCBI Taxonomy" id="1311"/>
    <lineage>
        <taxon>Bacteria</taxon>
        <taxon>Bacillati</taxon>
        <taxon>Bacillota</taxon>
        <taxon>Bacilli</taxon>
        <taxon>Lactobacillales</taxon>
        <taxon>Streptococcaceae</taxon>
        <taxon>Streptococcus</taxon>
    </lineage>
</organism>
<dbReference type="InterPro" id="IPR013563">
    <property type="entry name" value="Oligopep_ABC_C"/>
</dbReference>